<dbReference type="SUPFAM" id="SSF48264">
    <property type="entry name" value="Cytochrome P450"/>
    <property type="match status" value="1"/>
</dbReference>
<dbReference type="Pfam" id="PF00067">
    <property type="entry name" value="p450"/>
    <property type="match status" value="1"/>
</dbReference>
<evidence type="ECO:0000256" key="9">
    <source>
        <dbReference type="ARBA" id="ARBA00023004"/>
    </source>
</evidence>
<dbReference type="InterPro" id="IPR002401">
    <property type="entry name" value="Cyt_P450_E_grp-I"/>
</dbReference>
<keyword evidence="6 17" id="KW-0479">Metal-binding</keyword>
<evidence type="ECO:0000256" key="17">
    <source>
        <dbReference type="PIRSR" id="PIRSR602401-1"/>
    </source>
</evidence>
<evidence type="ECO:0000256" key="8">
    <source>
        <dbReference type="ARBA" id="ARBA00023002"/>
    </source>
</evidence>
<dbReference type="RefSeq" id="XP_024683415.1">
    <property type="nucleotide sequence ID" value="XM_024831713.1"/>
</dbReference>
<comment type="subcellular location">
    <subcellularLocation>
        <location evidence="2">Membrane</location>
        <topology evidence="2">Multi-pass membrane protein</topology>
    </subcellularLocation>
</comment>
<evidence type="ECO:0000256" key="10">
    <source>
        <dbReference type="ARBA" id="ARBA00023026"/>
    </source>
</evidence>
<evidence type="ECO:0000313" key="18">
    <source>
        <dbReference type="EMBL" id="PKX94820.1"/>
    </source>
</evidence>
<comment type="similarity">
    <text evidence="3">Belongs to the cytochrome P450 family.</text>
</comment>
<evidence type="ECO:0000256" key="3">
    <source>
        <dbReference type="ARBA" id="ARBA00010617"/>
    </source>
</evidence>
<evidence type="ECO:0000256" key="4">
    <source>
        <dbReference type="ARBA" id="ARBA00022617"/>
    </source>
</evidence>
<keyword evidence="10" id="KW-0843">Virulence</keyword>
<keyword evidence="4 17" id="KW-0349">Heme</keyword>
<dbReference type="PANTHER" id="PTHR24305:SF112">
    <property type="entry name" value="L-ORNITHINE-N5-MONOOXYGENASE (EUROFUNG)"/>
    <property type="match status" value="1"/>
</dbReference>
<evidence type="ECO:0000256" key="12">
    <source>
        <dbReference type="ARBA" id="ARBA00023136"/>
    </source>
</evidence>
<dbReference type="GO" id="GO:0020037">
    <property type="term" value="F:heme binding"/>
    <property type="evidence" value="ECO:0007669"/>
    <property type="project" value="InterPro"/>
</dbReference>
<keyword evidence="11 18" id="KW-0503">Monooxygenase</keyword>
<keyword evidence="12" id="KW-0472">Membrane</keyword>
<dbReference type="PANTHER" id="PTHR24305">
    <property type="entry name" value="CYTOCHROME P450"/>
    <property type="match status" value="1"/>
</dbReference>
<dbReference type="GO" id="GO:1902181">
    <property type="term" value="P:verruculogen biosynthetic process"/>
    <property type="evidence" value="ECO:0007669"/>
    <property type="project" value="UniProtKB-ARBA"/>
</dbReference>
<comment type="cofactor">
    <cofactor evidence="1 17">
        <name>heme</name>
        <dbReference type="ChEBI" id="CHEBI:30413"/>
    </cofactor>
</comment>
<keyword evidence="8" id="KW-0560">Oxidoreductase</keyword>
<comment type="caution">
    <text evidence="18">The sequence shown here is derived from an EMBL/GenBank/DDBJ whole genome shotgun (WGS) entry which is preliminary data.</text>
</comment>
<dbReference type="VEuPathDB" id="FungiDB:P174DRAFT_510751"/>
<dbReference type="FunFam" id="1.10.630.10:FF:000063">
    <property type="entry name" value="Cytochrome P450 monooxygenase"/>
    <property type="match status" value="1"/>
</dbReference>
<evidence type="ECO:0000256" key="14">
    <source>
        <dbReference type="ARBA" id="ARBA00066322"/>
    </source>
</evidence>
<evidence type="ECO:0000256" key="5">
    <source>
        <dbReference type="ARBA" id="ARBA00022692"/>
    </source>
</evidence>
<dbReference type="STRING" id="1392255.A0A2I1CB22"/>
<dbReference type="GO" id="GO:0016705">
    <property type="term" value="F:oxidoreductase activity, acting on paired donors, with incorporation or reduction of molecular oxygen"/>
    <property type="evidence" value="ECO:0007669"/>
    <property type="project" value="InterPro"/>
</dbReference>
<name>A0A2I1CB22_ASPN1</name>
<evidence type="ECO:0000256" key="16">
    <source>
        <dbReference type="ARBA" id="ARBA00079459"/>
    </source>
</evidence>
<dbReference type="OMA" id="KRIQVYR"/>
<gene>
    <name evidence="18" type="ORF">P174DRAFT_510751</name>
</gene>
<dbReference type="GeneID" id="36539049"/>
<evidence type="ECO:0000256" key="15">
    <source>
        <dbReference type="ARBA" id="ARBA00068978"/>
    </source>
</evidence>
<evidence type="ECO:0000256" key="7">
    <source>
        <dbReference type="ARBA" id="ARBA00022989"/>
    </source>
</evidence>
<evidence type="ECO:0000256" key="13">
    <source>
        <dbReference type="ARBA" id="ARBA00052018"/>
    </source>
</evidence>
<reference evidence="19" key="1">
    <citation type="journal article" date="2018" name="Proc. Natl. Acad. Sci. U.S.A.">
        <title>Linking secondary metabolites to gene clusters through genome sequencing of six diverse Aspergillus species.</title>
        <authorList>
            <person name="Kaerboelling I."/>
            <person name="Vesth T.C."/>
            <person name="Frisvad J.C."/>
            <person name="Nybo J.L."/>
            <person name="Theobald S."/>
            <person name="Kuo A."/>
            <person name="Bowyer P."/>
            <person name="Matsuda Y."/>
            <person name="Mondo S."/>
            <person name="Lyhne E.K."/>
            <person name="Kogle M.E."/>
            <person name="Clum A."/>
            <person name="Lipzen A."/>
            <person name="Salamov A."/>
            <person name="Ngan C.Y."/>
            <person name="Daum C."/>
            <person name="Chiniquy J."/>
            <person name="Barry K."/>
            <person name="LaButti K."/>
            <person name="Haridas S."/>
            <person name="Simmons B.A."/>
            <person name="Magnuson J.K."/>
            <person name="Mortensen U.H."/>
            <person name="Larsen T.O."/>
            <person name="Grigoriev I.V."/>
            <person name="Baker S.E."/>
            <person name="Andersen M.R."/>
        </authorList>
    </citation>
    <scope>NUCLEOTIDE SEQUENCE [LARGE SCALE GENOMIC DNA]</scope>
    <source>
        <strain evidence="19">IBT 16806</strain>
    </source>
</reference>
<dbReference type="InterPro" id="IPR001128">
    <property type="entry name" value="Cyt_P450"/>
</dbReference>
<sequence length="536" mass="60699">MDSRRLATAGVIGIVTHHHLYPWRCVSLHLCLLMAIPALLHVKQTPQDPLSPTEILEQTCLLTLSPLLPHPLPPLRSFPGPRAARLCVSWLSLRLRKTPTFRYFHQLHEEYGPIVRIGPSEVSIIHPEAVAIVHSAQSRCTKNAFYDNAHPMMSLHSWRDRDSHDQRRRVWSGGFGDRALRGYEKRIRVYREKLFQRLQAETAGAGLGSASNSPVDVSKWFTYYSYDIMGDLAFAQSFDMLDARKNHWAVDVLMKGLTGYRLLWPSWFFRLLATMPSLGLSKDWHRFIEFSTGTLVKRLNDEVKIPDVFTSLIAPLNGRSPSEEEKNVLMGDAMLIITAGSDTTATSLTAIVYELARHPDEVSKLRSELDPIPVESNGEYLHDNIAKLPHLNGFINETFRLHPPIPAAIPRKTPPEGIVVRDVRIPGGMNVYTPQWSLGRSEAAYVDPSTFIPERWYKYPNLVRDKSAFGPFGIGPYSCIGKPLAMLNLRTTVARLVMTFDMTFPTNEDETRWMEAADDHFAMGIEHMPVILTKRG</sequence>
<keyword evidence="19" id="KW-1185">Reference proteome</keyword>
<dbReference type="CDD" id="cd11061">
    <property type="entry name" value="CYP67-like"/>
    <property type="match status" value="1"/>
</dbReference>
<dbReference type="EC" id="1.14.14.118" evidence="14"/>
<keyword evidence="7" id="KW-1133">Transmembrane helix</keyword>
<dbReference type="PRINTS" id="PR00463">
    <property type="entry name" value="EP450I"/>
</dbReference>
<dbReference type="Gene3D" id="1.10.630.10">
    <property type="entry name" value="Cytochrome P450"/>
    <property type="match status" value="1"/>
</dbReference>
<keyword evidence="5" id="KW-0812">Transmembrane</keyword>
<dbReference type="AlphaFoldDB" id="A0A2I1CB22"/>
<organism evidence="18 19">
    <name type="scientific">Aspergillus novofumigatus (strain IBT 16806)</name>
    <dbReference type="NCBI Taxonomy" id="1392255"/>
    <lineage>
        <taxon>Eukaryota</taxon>
        <taxon>Fungi</taxon>
        <taxon>Dikarya</taxon>
        <taxon>Ascomycota</taxon>
        <taxon>Pezizomycotina</taxon>
        <taxon>Eurotiomycetes</taxon>
        <taxon>Eurotiomycetidae</taxon>
        <taxon>Eurotiales</taxon>
        <taxon>Aspergillaceae</taxon>
        <taxon>Aspergillus</taxon>
        <taxon>Aspergillus subgen. Fumigati</taxon>
    </lineage>
</organism>
<accession>A0A2I1CB22</accession>
<feature type="binding site" description="axial binding residue" evidence="17">
    <location>
        <position position="479"/>
    </location>
    <ligand>
        <name>heme</name>
        <dbReference type="ChEBI" id="CHEBI:30413"/>
    </ligand>
    <ligandPart>
        <name>Fe</name>
        <dbReference type="ChEBI" id="CHEBI:18248"/>
    </ligandPart>
</feature>
<evidence type="ECO:0000256" key="1">
    <source>
        <dbReference type="ARBA" id="ARBA00001971"/>
    </source>
</evidence>
<evidence type="ECO:0000256" key="11">
    <source>
        <dbReference type="ARBA" id="ARBA00023033"/>
    </source>
</evidence>
<dbReference type="Proteomes" id="UP000234474">
    <property type="component" value="Unassembled WGS sequence"/>
</dbReference>
<dbReference type="OrthoDB" id="6692864at2759"/>
<evidence type="ECO:0000256" key="6">
    <source>
        <dbReference type="ARBA" id="ARBA00022723"/>
    </source>
</evidence>
<dbReference type="EMBL" id="MSZS01000003">
    <property type="protein sequence ID" value="PKX94820.1"/>
    <property type="molecule type" value="Genomic_DNA"/>
</dbReference>
<evidence type="ECO:0000256" key="2">
    <source>
        <dbReference type="ARBA" id="ARBA00004141"/>
    </source>
</evidence>
<dbReference type="PRINTS" id="PR00385">
    <property type="entry name" value="P450"/>
</dbReference>
<comment type="catalytic activity">
    <reaction evidence="13">
        <text>tryprostatin B + reduced [NADPH--hemoprotein reductase] + O2 = 6-hydroxytryprostatin B + oxidized [NADPH--hemoprotein reductase] + H2O + H(+)</text>
        <dbReference type="Rhea" id="RHEA:35955"/>
        <dbReference type="Rhea" id="RHEA-COMP:11964"/>
        <dbReference type="Rhea" id="RHEA-COMP:11965"/>
        <dbReference type="ChEBI" id="CHEBI:15377"/>
        <dbReference type="ChEBI" id="CHEBI:15378"/>
        <dbReference type="ChEBI" id="CHEBI:15379"/>
        <dbReference type="ChEBI" id="CHEBI:57618"/>
        <dbReference type="ChEBI" id="CHEBI:58210"/>
        <dbReference type="ChEBI" id="CHEBI:72760"/>
        <dbReference type="ChEBI" id="CHEBI:72762"/>
        <dbReference type="EC" id="1.14.14.118"/>
    </reaction>
</comment>
<protein>
    <recommendedName>
        <fullName evidence="15">Tryprostatin B 6-hydroxylase</fullName>
        <ecNumber evidence="14">1.14.14.118</ecNumber>
    </recommendedName>
    <alternativeName>
        <fullName evidence="16">Fumitremorgin biosynthesis protein C</fullName>
    </alternativeName>
</protein>
<proteinExistence type="inferred from homology"/>
<dbReference type="InterPro" id="IPR050121">
    <property type="entry name" value="Cytochrome_P450_monoxygenase"/>
</dbReference>
<dbReference type="GO" id="GO:0004497">
    <property type="term" value="F:monooxygenase activity"/>
    <property type="evidence" value="ECO:0007669"/>
    <property type="project" value="UniProtKB-KW"/>
</dbReference>
<dbReference type="GO" id="GO:0016020">
    <property type="term" value="C:membrane"/>
    <property type="evidence" value="ECO:0007669"/>
    <property type="project" value="UniProtKB-SubCell"/>
</dbReference>
<keyword evidence="9 17" id="KW-0408">Iron</keyword>
<evidence type="ECO:0000313" key="19">
    <source>
        <dbReference type="Proteomes" id="UP000234474"/>
    </source>
</evidence>
<dbReference type="GO" id="GO:0005506">
    <property type="term" value="F:iron ion binding"/>
    <property type="evidence" value="ECO:0007669"/>
    <property type="project" value="InterPro"/>
</dbReference>
<dbReference type="InterPro" id="IPR036396">
    <property type="entry name" value="Cyt_P450_sf"/>
</dbReference>